<dbReference type="Gene3D" id="3.30.1520.10">
    <property type="entry name" value="Phox-like domain"/>
    <property type="match status" value="1"/>
</dbReference>
<accession>A0A5N3UKZ0</accession>
<feature type="non-terminal residue" evidence="1">
    <location>
        <position position="193"/>
    </location>
</feature>
<sequence length="193" mass="22068">SLCKNPKGLLLCFSSTTHHEQQKLFQKKISVSVDLKVDPSLQIDIPDALSEREKVTFTVHTKTTLPTCQSPAFSVTRQHEDLCAYMTLLLKLQNMLGSLSRQRRPSDFDGPREKIEFAKMKQELEEVDDFFEQEKTFLINCYNRIKDSCAKADRMTRPHKSVADEDIHTAACLHSLALEEPAVIKKYLLKVAE</sequence>
<dbReference type="PANTHER" id="PTHR45850">
    <property type="entry name" value="SORTING NEXIN FAMILY MEMBER"/>
    <property type="match status" value="1"/>
</dbReference>
<dbReference type="GO" id="GO:0042147">
    <property type="term" value="P:retrograde transport, endosome to Golgi"/>
    <property type="evidence" value="ECO:0007669"/>
    <property type="project" value="TreeGrafter"/>
</dbReference>
<organism evidence="1 2">
    <name type="scientific">Muntiacus reevesi</name>
    <name type="common">Reeves' muntjac</name>
    <name type="synonym">Cervus reevesi</name>
    <dbReference type="NCBI Taxonomy" id="9886"/>
    <lineage>
        <taxon>Eukaryota</taxon>
        <taxon>Metazoa</taxon>
        <taxon>Chordata</taxon>
        <taxon>Craniata</taxon>
        <taxon>Vertebrata</taxon>
        <taxon>Euteleostomi</taxon>
        <taxon>Mammalia</taxon>
        <taxon>Eutheria</taxon>
        <taxon>Laurasiatheria</taxon>
        <taxon>Artiodactyla</taxon>
        <taxon>Ruminantia</taxon>
        <taxon>Pecora</taxon>
        <taxon>Cervidae</taxon>
        <taxon>Muntiacinae</taxon>
        <taxon>Muntiacus</taxon>
    </lineage>
</organism>
<dbReference type="AlphaFoldDB" id="A0A5N3UKZ0"/>
<dbReference type="GO" id="GO:0035091">
    <property type="term" value="F:phosphatidylinositol binding"/>
    <property type="evidence" value="ECO:0007669"/>
    <property type="project" value="InterPro"/>
</dbReference>
<dbReference type="GO" id="GO:0006907">
    <property type="term" value="P:pinocytosis"/>
    <property type="evidence" value="ECO:0007669"/>
    <property type="project" value="TreeGrafter"/>
</dbReference>
<dbReference type="PANTHER" id="PTHR45850:SF5">
    <property type="entry name" value="SORTING NEXIN-5"/>
    <property type="match status" value="1"/>
</dbReference>
<reference evidence="1 2" key="1">
    <citation type="submission" date="2019-06" db="EMBL/GenBank/DDBJ databases">
        <title>Discovery of a novel chromosome fission-fusion reversal in muntjac.</title>
        <authorList>
            <person name="Mudd A.B."/>
            <person name="Bredeson J.V."/>
            <person name="Baum R."/>
            <person name="Hockemeyer D."/>
            <person name="Rokhsar D.S."/>
        </authorList>
    </citation>
    <scope>NUCLEOTIDE SEQUENCE [LARGE SCALE GENOMIC DNA]</scope>
    <source>
        <strain evidence="1">UCam_UCB_Mr</strain>
        <tissue evidence="1">Fibroblast cell line</tissue>
    </source>
</reference>
<protein>
    <submittedName>
        <fullName evidence="1">Uncharacterized protein</fullName>
    </submittedName>
</protein>
<evidence type="ECO:0000313" key="2">
    <source>
        <dbReference type="Proteomes" id="UP000326062"/>
    </source>
</evidence>
<comment type="caution">
    <text evidence="1">The sequence shown here is derived from an EMBL/GenBank/DDBJ whole genome shotgun (WGS) entry which is preliminary data.</text>
</comment>
<name>A0A5N3UKZ0_MUNRE</name>
<dbReference type="GO" id="GO:0005768">
    <property type="term" value="C:endosome"/>
    <property type="evidence" value="ECO:0007669"/>
    <property type="project" value="TreeGrafter"/>
</dbReference>
<feature type="non-terminal residue" evidence="1">
    <location>
        <position position="1"/>
    </location>
</feature>
<keyword evidence="2" id="KW-1185">Reference proteome</keyword>
<dbReference type="InterPro" id="IPR036871">
    <property type="entry name" value="PX_dom_sf"/>
</dbReference>
<dbReference type="GO" id="GO:0034452">
    <property type="term" value="F:dynactin binding"/>
    <property type="evidence" value="ECO:0007669"/>
    <property type="project" value="TreeGrafter"/>
</dbReference>
<dbReference type="EMBL" id="VCEB01014482">
    <property type="protein sequence ID" value="KAB0337307.1"/>
    <property type="molecule type" value="Genomic_DNA"/>
</dbReference>
<dbReference type="Proteomes" id="UP000326062">
    <property type="component" value="Unassembled WGS sequence"/>
</dbReference>
<gene>
    <name evidence="1" type="ORF">FD755_025660</name>
</gene>
<dbReference type="GO" id="GO:0005829">
    <property type="term" value="C:cytosol"/>
    <property type="evidence" value="ECO:0007669"/>
    <property type="project" value="GOC"/>
</dbReference>
<proteinExistence type="predicted"/>
<evidence type="ECO:0000313" key="1">
    <source>
        <dbReference type="EMBL" id="KAB0337307.1"/>
    </source>
</evidence>